<reference evidence="2 3" key="1">
    <citation type="submission" date="2018-05" db="EMBL/GenBank/DDBJ databases">
        <title>Complete genome sequence of the Type Strain of Streptomyces spongiicola HNM0071, the producer of staurosporine.</title>
        <authorList>
            <person name="Zhou S."/>
            <person name="Huang X."/>
        </authorList>
    </citation>
    <scope>NUCLEOTIDE SEQUENCE [LARGE SCALE GENOMIC DNA]</scope>
    <source>
        <strain evidence="2 3">HNM0071</strain>
    </source>
</reference>
<name>A0ABM6VB45_9ACTN</name>
<keyword evidence="3" id="KW-1185">Reference proteome</keyword>
<sequence>MLPADGGGGGAARDLERGAGALKRFQERVNALLAEFEEGEAGRSKLATQAVPRSSFSAPGAGFLEADGLHAQYDRVHSEIVRLSRSLGDQIEMLSIAVRGAEIGFDNLEENLRQRFHSIQTRVVEEQRAQELRTAQHRLDSAPDETGRVGQPRDDSKRSGDGDLG</sequence>
<gene>
    <name evidence="2" type="ORF">DDQ41_24075</name>
</gene>
<feature type="compositionally biased region" description="Basic and acidic residues" evidence="1">
    <location>
        <begin position="137"/>
        <end position="165"/>
    </location>
</feature>
<dbReference type="Proteomes" id="UP000245051">
    <property type="component" value="Chromosome"/>
</dbReference>
<evidence type="ECO:0000313" key="3">
    <source>
        <dbReference type="Proteomes" id="UP000245051"/>
    </source>
</evidence>
<evidence type="ECO:0000313" key="2">
    <source>
        <dbReference type="EMBL" id="AWK11477.1"/>
    </source>
</evidence>
<proteinExistence type="predicted"/>
<dbReference type="EMBL" id="CP029254">
    <property type="protein sequence ID" value="AWK11477.1"/>
    <property type="molecule type" value="Genomic_DNA"/>
</dbReference>
<feature type="region of interest" description="Disordered" evidence="1">
    <location>
        <begin position="128"/>
        <end position="165"/>
    </location>
</feature>
<protein>
    <submittedName>
        <fullName evidence="2">Uncharacterized protein</fullName>
    </submittedName>
</protein>
<organism evidence="2 3">
    <name type="scientific">Streptomyces spongiicola</name>
    <dbReference type="NCBI Taxonomy" id="1690221"/>
    <lineage>
        <taxon>Bacteria</taxon>
        <taxon>Bacillati</taxon>
        <taxon>Actinomycetota</taxon>
        <taxon>Actinomycetes</taxon>
        <taxon>Kitasatosporales</taxon>
        <taxon>Streptomycetaceae</taxon>
        <taxon>Streptomyces</taxon>
    </lineage>
</organism>
<evidence type="ECO:0000256" key="1">
    <source>
        <dbReference type="SAM" id="MobiDB-lite"/>
    </source>
</evidence>
<dbReference type="RefSeq" id="WP_109296342.1">
    <property type="nucleotide sequence ID" value="NZ_CP029254.1"/>
</dbReference>
<accession>A0ABM6VB45</accession>